<reference evidence="2 3" key="1">
    <citation type="submission" date="2019-07" db="EMBL/GenBank/DDBJ databases">
        <title>Draft genome assembly of a fouling barnacle, Amphibalanus amphitrite (Darwin, 1854): The first reference genome for Thecostraca.</title>
        <authorList>
            <person name="Kim W."/>
        </authorList>
    </citation>
    <scope>NUCLEOTIDE SEQUENCE [LARGE SCALE GENOMIC DNA]</scope>
    <source>
        <strain evidence="2">SNU_AA5</strain>
        <tissue evidence="2">Soma without cirri and trophi</tissue>
    </source>
</reference>
<protein>
    <recommendedName>
        <fullName evidence="4">Ig-like domain-containing protein</fullName>
    </recommendedName>
</protein>
<comment type="caution">
    <text evidence="2">The sequence shown here is derived from an EMBL/GenBank/DDBJ whole genome shotgun (WGS) entry which is preliminary data.</text>
</comment>
<evidence type="ECO:0008006" key="4">
    <source>
        <dbReference type="Google" id="ProtNLM"/>
    </source>
</evidence>
<evidence type="ECO:0000256" key="1">
    <source>
        <dbReference type="SAM" id="SignalP"/>
    </source>
</evidence>
<dbReference type="OrthoDB" id="6396529at2759"/>
<proteinExistence type="predicted"/>
<organism evidence="2 3">
    <name type="scientific">Amphibalanus amphitrite</name>
    <name type="common">Striped barnacle</name>
    <name type="synonym">Balanus amphitrite</name>
    <dbReference type="NCBI Taxonomy" id="1232801"/>
    <lineage>
        <taxon>Eukaryota</taxon>
        <taxon>Metazoa</taxon>
        <taxon>Ecdysozoa</taxon>
        <taxon>Arthropoda</taxon>
        <taxon>Crustacea</taxon>
        <taxon>Multicrustacea</taxon>
        <taxon>Cirripedia</taxon>
        <taxon>Thoracica</taxon>
        <taxon>Thoracicalcarea</taxon>
        <taxon>Balanomorpha</taxon>
        <taxon>Balanoidea</taxon>
        <taxon>Balanidae</taxon>
        <taxon>Amphibalaninae</taxon>
        <taxon>Amphibalanus</taxon>
    </lineage>
</organism>
<keyword evidence="1" id="KW-0732">Signal</keyword>
<dbReference type="AlphaFoldDB" id="A0A6A4W4K1"/>
<name>A0A6A4W4K1_AMPAM</name>
<gene>
    <name evidence="2" type="ORF">FJT64_003214</name>
</gene>
<evidence type="ECO:0000313" key="3">
    <source>
        <dbReference type="Proteomes" id="UP000440578"/>
    </source>
</evidence>
<sequence>MIAILLFASGVLLSSATLIDFVAVGERRYYCSDGQRWVGDCEDEPLRPGADGYGYRRDEGVGVGRGYYTLPTDYDAELVCDFGADGGVSDDVTNIAWLRVSDGGLWSSPSRLGTGRTGGRRGRRLRRGVYDSQYRHSNVVRTRGGRSTYYIRDFTAADFGTYRCFGTSSGDRVVFMEVHFSPDRLSGGKVTDIVFTAENAF</sequence>
<feature type="signal peptide" evidence="1">
    <location>
        <begin position="1"/>
        <end position="16"/>
    </location>
</feature>
<dbReference type="SUPFAM" id="SSF48726">
    <property type="entry name" value="Immunoglobulin"/>
    <property type="match status" value="1"/>
</dbReference>
<keyword evidence="3" id="KW-1185">Reference proteome</keyword>
<feature type="chain" id="PRO_5025456621" description="Ig-like domain-containing protein" evidence="1">
    <location>
        <begin position="17"/>
        <end position="201"/>
    </location>
</feature>
<dbReference type="Proteomes" id="UP000440578">
    <property type="component" value="Unassembled WGS sequence"/>
</dbReference>
<accession>A0A6A4W4K1</accession>
<dbReference type="EMBL" id="VIIS01001226">
    <property type="protein sequence ID" value="KAF0300843.1"/>
    <property type="molecule type" value="Genomic_DNA"/>
</dbReference>
<evidence type="ECO:0000313" key="2">
    <source>
        <dbReference type="EMBL" id="KAF0300843.1"/>
    </source>
</evidence>
<dbReference type="InterPro" id="IPR036179">
    <property type="entry name" value="Ig-like_dom_sf"/>
</dbReference>